<reference evidence="2 3" key="1">
    <citation type="submission" date="2017-03" db="EMBL/GenBank/DDBJ databases">
        <title>Genome Survey of Euroglyphus maynei.</title>
        <authorList>
            <person name="Arlian L.G."/>
            <person name="Morgan M.S."/>
            <person name="Rider S.D."/>
        </authorList>
    </citation>
    <scope>NUCLEOTIDE SEQUENCE [LARGE SCALE GENOMIC DNA]</scope>
    <source>
        <strain evidence="2">Arlian Lab</strain>
        <tissue evidence="2">Whole body</tissue>
    </source>
</reference>
<sequence length="192" mass="21986">MNQLIVQPLYPSNRYSFKIQAIWTNNKGITITSENSTIQSCQLQNDVPLRNPIILSAYRDGESDTTTIVWQPLHKYEYGGPDFRYKIVAMTDDKKFNITNYTNDTNITIKGLNPKLRWFVNVQSRNQYGESYDKGQNFLANQPESMPIAWPEKLNATVIDGDSVRFDWKTVSIKNVNGNFKGLSTIAYNSLS</sequence>
<dbReference type="Gene3D" id="2.60.40.10">
    <property type="entry name" value="Immunoglobulins"/>
    <property type="match status" value="1"/>
</dbReference>
<dbReference type="Proteomes" id="UP000194236">
    <property type="component" value="Unassembled WGS sequence"/>
</dbReference>
<evidence type="ECO:0000313" key="2">
    <source>
        <dbReference type="EMBL" id="OTF70371.1"/>
    </source>
</evidence>
<name>A0A1Y3APJ9_EURMA</name>
<dbReference type="InterPro" id="IPR003961">
    <property type="entry name" value="FN3_dom"/>
</dbReference>
<organism evidence="2 3">
    <name type="scientific">Euroglyphus maynei</name>
    <name type="common">Mayne's house dust mite</name>
    <dbReference type="NCBI Taxonomy" id="6958"/>
    <lineage>
        <taxon>Eukaryota</taxon>
        <taxon>Metazoa</taxon>
        <taxon>Ecdysozoa</taxon>
        <taxon>Arthropoda</taxon>
        <taxon>Chelicerata</taxon>
        <taxon>Arachnida</taxon>
        <taxon>Acari</taxon>
        <taxon>Acariformes</taxon>
        <taxon>Sarcoptiformes</taxon>
        <taxon>Astigmata</taxon>
        <taxon>Psoroptidia</taxon>
        <taxon>Analgoidea</taxon>
        <taxon>Pyroglyphidae</taxon>
        <taxon>Pyroglyphinae</taxon>
        <taxon>Euroglyphus</taxon>
    </lineage>
</organism>
<evidence type="ECO:0000313" key="3">
    <source>
        <dbReference type="Proteomes" id="UP000194236"/>
    </source>
</evidence>
<feature type="domain" description="Fibronectin type-III" evidence="1">
    <location>
        <begin position="48"/>
        <end position="145"/>
    </location>
</feature>
<gene>
    <name evidence="2" type="ORF">BLA29_007720</name>
</gene>
<dbReference type="InterPro" id="IPR013783">
    <property type="entry name" value="Ig-like_fold"/>
</dbReference>
<dbReference type="PROSITE" id="PS50853">
    <property type="entry name" value="FN3"/>
    <property type="match status" value="1"/>
</dbReference>
<dbReference type="AlphaFoldDB" id="A0A1Y3APJ9"/>
<dbReference type="OrthoDB" id="6418794at2759"/>
<evidence type="ECO:0000259" key="1">
    <source>
        <dbReference type="PROSITE" id="PS50853"/>
    </source>
</evidence>
<dbReference type="SUPFAM" id="SSF49265">
    <property type="entry name" value="Fibronectin type III"/>
    <property type="match status" value="1"/>
</dbReference>
<dbReference type="CDD" id="cd00063">
    <property type="entry name" value="FN3"/>
    <property type="match status" value="1"/>
</dbReference>
<accession>A0A1Y3APJ9</accession>
<proteinExistence type="predicted"/>
<keyword evidence="3" id="KW-1185">Reference proteome</keyword>
<dbReference type="InterPro" id="IPR036116">
    <property type="entry name" value="FN3_sf"/>
</dbReference>
<dbReference type="EMBL" id="MUJZ01066109">
    <property type="protein sequence ID" value="OTF70371.1"/>
    <property type="molecule type" value="Genomic_DNA"/>
</dbReference>
<comment type="caution">
    <text evidence="2">The sequence shown here is derived from an EMBL/GenBank/DDBJ whole genome shotgun (WGS) entry which is preliminary data.</text>
</comment>
<protein>
    <recommendedName>
        <fullName evidence="1">Fibronectin type-III domain-containing protein</fullName>
    </recommendedName>
</protein>